<evidence type="ECO:0000256" key="7">
    <source>
        <dbReference type="ARBA" id="ARBA00022989"/>
    </source>
</evidence>
<name>A0A2Y9H5Z3_NEOSC</name>
<dbReference type="AlphaFoldDB" id="A0A2Y9H5Z3"/>
<dbReference type="EC" id="2.7.8.41" evidence="14"/>
<keyword evidence="19" id="KW-1185">Reference proteome</keyword>
<gene>
    <name evidence="20" type="primary">CRLS1</name>
</gene>
<evidence type="ECO:0000256" key="9">
    <source>
        <dbReference type="ARBA" id="ARBA00023128"/>
    </source>
</evidence>
<feature type="region of interest" description="Disordered" evidence="17">
    <location>
        <begin position="70"/>
        <end position="93"/>
    </location>
</feature>
<dbReference type="KEGG" id="nsu:110579397"/>
<keyword evidence="12" id="KW-1208">Phospholipid metabolism</keyword>
<dbReference type="STRING" id="29088.A0A2Y9H5Z3"/>
<feature type="compositionally biased region" description="Low complexity" evidence="17">
    <location>
        <begin position="71"/>
        <end position="91"/>
    </location>
</feature>
<protein>
    <recommendedName>
        <fullName evidence="16">Cardiolipin synthase (CMP-forming)</fullName>
        <ecNumber evidence="14">2.7.8.41</ecNumber>
    </recommendedName>
</protein>
<comment type="function">
    <text evidence="13">Catalyzes the synthesis of cardiolipin (CL) (diphosphatidylglycerol) by specifically transferring a phosphatidyl group from CDP-diacylglycerol to phosphatidylglycerol (PG). CL is a key phospholipid in mitochondrial membranes and plays important roles in maintaining the functional integrity and dynamics of mitochondria under both optimal and stress conditions.</text>
</comment>
<evidence type="ECO:0000256" key="2">
    <source>
        <dbReference type="ARBA" id="ARBA00010441"/>
    </source>
</evidence>
<dbReference type="GeneID" id="110579397"/>
<evidence type="ECO:0000256" key="10">
    <source>
        <dbReference type="ARBA" id="ARBA00023136"/>
    </source>
</evidence>
<keyword evidence="3" id="KW-0444">Lipid biosynthesis</keyword>
<dbReference type="GO" id="GO:0032049">
    <property type="term" value="P:cardiolipin biosynthetic process"/>
    <property type="evidence" value="ECO:0007669"/>
    <property type="project" value="TreeGrafter"/>
</dbReference>
<dbReference type="PANTHER" id="PTHR14269">
    <property type="entry name" value="CDP-DIACYLGLYCEROL--GLYCEROL-3-PHOSPHATE 3-PHOSPHATIDYLTRANSFERASE-RELATED"/>
    <property type="match status" value="1"/>
</dbReference>
<dbReference type="RefSeq" id="XP_021544699.1">
    <property type="nucleotide sequence ID" value="XM_021689024.1"/>
</dbReference>
<proteinExistence type="inferred from homology"/>
<dbReference type="CTD" id="54675"/>
<evidence type="ECO:0000256" key="11">
    <source>
        <dbReference type="ARBA" id="ARBA00023209"/>
    </source>
</evidence>
<feature type="transmembrane region" description="Helical" evidence="18">
    <location>
        <begin position="244"/>
        <end position="262"/>
    </location>
</feature>
<dbReference type="Pfam" id="PF01066">
    <property type="entry name" value="CDP-OH_P_transf"/>
    <property type="match status" value="1"/>
</dbReference>
<dbReference type="Proteomes" id="UP000248481">
    <property type="component" value="Chromosome 10"/>
</dbReference>
<keyword evidence="7 18" id="KW-1133">Transmembrane helix</keyword>
<evidence type="ECO:0000256" key="15">
    <source>
        <dbReference type="ARBA" id="ARBA00047433"/>
    </source>
</evidence>
<dbReference type="InterPro" id="IPR000462">
    <property type="entry name" value="CDP-OH_P_trans"/>
</dbReference>
<keyword evidence="8" id="KW-0443">Lipid metabolism</keyword>
<evidence type="ECO:0000256" key="18">
    <source>
        <dbReference type="SAM" id="Phobius"/>
    </source>
</evidence>
<reference evidence="20" key="1">
    <citation type="submission" date="2025-08" db="UniProtKB">
        <authorList>
            <consortium name="RefSeq"/>
        </authorList>
    </citation>
    <scope>IDENTIFICATION</scope>
    <source>
        <tissue evidence="20">Blood</tissue>
    </source>
</reference>
<keyword evidence="9" id="KW-0496">Mitochondrion</keyword>
<feature type="transmembrane region" description="Helical" evidence="18">
    <location>
        <begin position="198"/>
        <end position="214"/>
    </location>
</feature>
<evidence type="ECO:0000256" key="6">
    <source>
        <dbReference type="ARBA" id="ARBA00022792"/>
    </source>
</evidence>
<comment type="catalytic activity">
    <reaction evidence="15">
        <text>a CDP-1,2-diacyl-sn-glycerol + a 1,2-diacyl-sn-glycero-3-phospho-(1'-sn-glycerol) = a cardiolipin + CMP + H(+)</text>
        <dbReference type="Rhea" id="RHEA:32931"/>
        <dbReference type="ChEBI" id="CHEBI:15378"/>
        <dbReference type="ChEBI" id="CHEBI:58332"/>
        <dbReference type="ChEBI" id="CHEBI:60377"/>
        <dbReference type="ChEBI" id="CHEBI:62237"/>
        <dbReference type="ChEBI" id="CHEBI:64716"/>
        <dbReference type="EC" id="2.7.8.41"/>
    </reaction>
</comment>
<dbReference type="FunFam" id="1.20.120.1760:FF:000005">
    <property type="entry name" value="Cardiolipin synthase 1"/>
    <property type="match status" value="1"/>
</dbReference>
<keyword evidence="11" id="KW-0594">Phospholipid biosynthesis</keyword>
<keyword evidence="6" id="KW-0999">Mitochondrion inner membrane</keyword>
<evidence type="ECO:0000256" key="3">
    <source>
        <dbReference type="ARBA" id="ARBA00022516"/>
    </source>
</evidence>
<evidence type="ECO:0000313" key="20">
    <source>
        <dbReference type="RefSeq" id="XP_021544699.1"/>
    </source>
</evidence>
<accession>A0A2Y9H5Z3</accession>
<dbReference type="GO" id="GO:0005743">
    <property type="term" value="C:mitochondrial inner membrane"/>
    <property type="evidence" value="ECO:0007669"/>
    <property type="project" value="UniProtKB-SubCell"/>
</dbReference>
<evidence type="ECO:0000256" key="1">
    <source>
        <dbReference type="ARBA" id="ARBA00004448"/>
    </source>
</evidence>
<feature type="transmembrane region" description="Helical" evidence="18">
    <location>
        <begin position="268"/>
        <end position="289"/>
    </location>
</feature>
<evidence type="ECO:0000256" key="8">
    <source>
        <dbReference type="ARBA" id="ARBA00023098"/>
    </source>
</evidence>
<dbReference type="Gene3D" id="1.20.120.1760">
    <property type="match status" value="1"/>
</dbReference>
<evidence type="ECO:0000256" key="13">
    <source>
        <dbReference type="ARBA" id="ARBA00037454"/>
    </source>
</evidence>
<dbReference type="InterPro" id="IPR043130">
    <property type="entry name" value="CDP-OH_PTrfase_TM_dom"/>
</dbReference>
<dbReference type="GO" id="GO:0043337">
    <property type="term" value="F:cardiolipin synthase (CMP-forming)"/>
    <property type="evidence" value="ECO:0007669"/>
    <property type="project" value="UniProtKB-EC"/>
</dbReference>
<evidence type="ECO:0000256" key="4">
    <source>
        <dbReference type="ARBA" id="ARBA00022679"/>
    </source>
</evidence>
<keyword evidence="10 18" id="KW-0472">Membrane</keyword>
<organism evidence="19 20">
    <name type="scientific">Neomonachus schauinslandi</name>
    <name type="common">Hawaiian monk seal</name>
    <name type="synonym">Monachus schauinslandi</name>
    <dbReference type="NCBI Taxonomy" id="29088"/>
    <lineage>
        <taxon>Eukaryota</taxon>
        <taxon>Metazoa</taxon>
        <taxon>Chordata</taxon>
        <taxon>Craniata</taxon>
        <taxon>Vertebrata</taxon>
        <taxon>Euteleostomi</taxon>
        <taxon>Mammalia</taxon>
        <taxon>Eutheria</taxon>
        <taxon>Laurasiatheria</taxon>
        <taxon>Carnivora</taxon>
        <taxon>Caniformia</taxon>
        <taxon>Pinnipedia</taxon>
        <taxon>Phocidae</taxon>
        <taxon>Monachinae</taxon>
        <taxon>Monachini</taxon>
        <taxon>Neomonachus</taxon>
    </lineage>
</organism>
<comment type="subcellular location">
    <subcellularLocation>
        <location evidence="1">Mitochondrion inner membrane</location>
        <topology evidence="1">Multi-pass membrane protein</topology>
    </subcellularLocation>
</comment>
<sequence>MLASRVARGSWGFLRGAAWAPGVRPGKGRARGALLRSVPGCLGCLVERWWLRPAALGLWLPGAGPRGHCSGAGKAAPDPAAGGDAAAEPGSGRWGQASAASLYENPWTIPNMLSMTRIGLAPVLGYLIIEEDFNIALGVFALAGLTDLLDGFIARNWANQKSALGSALDPLADKILISILYVSLTYADLIPVPLTYMIISRDVMLIAAVFYVRYRTLPTPRTLSKYFNPCYATARFKPTFISKVNTAVQLILVAASLAAPVFNYADSIYLQILWCFTAFTTAASAYSYYHYGRKTVQVIKGR</sequence>
<evidence type="ECO:0000256" key="5">
    <source>
        <dbReference type="ARBA" id="ARBA00022692"/>
    </source>
</evidence>
<evidence type="ECO:0000256" key="12">
    <source>
        <dbReference type="ARBA" id="ARBA00023264"/>
    </source>
</evidence>
<dbReference type="InParanoid" id="A0A2Y9H5Z3"/>
<comment type="similarity">
    <text evidence="2">Belongs to the CDP-alcohol phosphatidyltransferase class-I family.</text>
</comment>
<keyword evidence="5 18" id="KW-0812">Transmembrane</keyword>
<evidence type="ECO:0000256" key="16">
    <source>
        <dbReference type="ARBA" id="ARBA00068900"/>
    </source>
</evidence>
<evidence type="ECO:0000313" key="19">
    <source>
        <dbReference type="Proteomes" id="UP000248481"/>
    </source>
</evidence>
<keyword evidence="4" id="KW-0808">Transferase</keyword>
<evidence type="ECO:0000256" key="17">
    <source>
        <dbReference type="SAM" id="MobiDB-lite"/>
    </source>
</evidence>
<dbReference type="InterPro" id="IPR050324">
    <property type="entry name" value="CDP-alcohol_PTase-I"/>
</dbReference>
<dbReference type="PANTHER" id="PTHR14269:SF60">
    <property type="entry name" value="CARDIOLIPIN SYNTHASE (CMP-FORMING)"/>
    <property type="match status" value="1"/>
</dbReference>
<evidence type="ECO:0000256" key="14">
    <source>
        <dbReference type="ARBA" id="ARBA00039001"/>
    </source>
</evidence>